<organism evidence="2 3">
    <name type="scientific">Ophiostoma piceae (strain UAMH 11346)</name>
    <name type="common">Sap stain fungus</name>
    <dbReference type="NCBI Taxonomy" id="1262450"/>
    <lineage>
        <taxon>Eukaryota</taxon>
        <taxon>Fungi</taxon>
        <taxon>Dikarya</taxon>
        <taxon>Ascomycota</taxon>
        <taxon>Pezizomycotina</taxon>
        <taxon>Sordariomycetes</taxon>
        <taxon>Sordariomycetidae</taxon>
        <taxon>Ophiostomatales</taxon>
        <taxon>Ophiostomataceae</taxon>
        <taxon>Ophiostoma</taxon>
    </lineage>
</organism>
<evidence type="ECO:0000313" key="2">
    <source>
        <dbReference type="EMBL" id="EPE04985.1"/>
    </source>
</evidence>
<dbReference type="PANTHER" id="PTHR12461:SF105">
    <property type="entry name" value="HYPOXIA-INDUCIBLE FACTOR 1-ALPHA INHIBITOR"/>
    <property type="match status" value="1"/>
</dbReference>
<name>S3CW10_OPHP1</name>
<feature type="domain" description="JmjC" evidence="1">
    <location>
        <begin position="195"/>
        <end position="370"/>
    </location>
</feature>
<dbReference type="Proteomes" id="UP000016923">
    <property type="component" value="Unassembled WGS sequence"/>
</dbReference>
<protein>
    <recommendedName>
        <fullName evidence="1">JmjC domain-containing protein</fullName>
    </recommendedName>
</protein>
<dbReference type="Gene3D" id="2.60.120.650">
    <property type="entry name" value="Cupin"/>
    <property type="match status" value="1"/>
</dbReference>
<dbReference type="PROSITE" id="PS51184">
    <property type="entry name" value="JMJC"/>
    <property type="match status" value="1"/>
</dbReference>
<dbReference type="InterPro" id="IPR041667">
    <property type="entry name" value="Cupin_8"/>
</dbReference>
<dbReference type="eggNOG" id="KOG2132">
    <property type="taxonomic scope" value="Eukaryota"/>
</dbReference>
<dbReference type="STRING" id="1262450.S3CW10"/>
<dbReference type="InterPro" id="IPR003347">
    <property type="entry name" value="JmjC_dom"/>
</dbReference>
<accession>S3CW10</accession>
<dbReference type="AlphaFoldDB" id="S3CW10"/>
<dbReference type="Pfam" id="PF13621">
    <property type="entry name" value="Cupin_8"/>
    <property type="match status" value="1"/>
</dbReference>
<dbReference type="VEuPathDB" id="FungiDB:F503_00139"/>
<keyword evidence="3" id="KW-1185">Reference proteome</keyword>
<proteinExistence type="predicted"/>
<dbReference type="OMA" id="MMEGPER"/>
<gene>
    <name evidence="2" type="ORF">F503_00139</name>
</gene>
<dbReference type="PANTHER" id="PTHR12461">
    <property type="entry name" value="HYPOXIA-INDUCIBLE FACTOR 1 ALPHA INHIBITOR-RELATED"/>
    <property type="match status" value="1"/>
</dbReference>
<evidence type="ECO:0000259" key="1">
    <source>
        <dbReference type="PROSITE" id="PS51184"/>
    </source>
</evidence>
<dbReference type="EMBL" id="KE148158">
    <property type="protein sequence ID" value="EPE04985.1"/>
    <property type="molecule type" value="Genomic_DNA"/>
</dbReference>
<dbReference type="HOGENOM" id="CLU_054409_0_1_1"/>
<dbReference type="SUPFAM" id="SSF51197">
    <property type="entry name" value="Clavaminate synthase-like"/>
    <property type="match status" value="1"/>
</dbReference>
<evidence type="ECO:0000313" key="3">
    <source>
        <dbReference type="Proteomes" id="UP000016923"/>
    </source>
</evidence>
<sequence length="370" mass="40824">MKCSSHTVPRCARLRSTGALARPWRQFYSTASAATARPVQTISSSELSLDAFRERAFRVEKPVLIQGGDTGSDSSSVPAATRWFEFGAGARGNDGSLPARLSDYLQENFAMASLPYELMLPPRNEGHALDEFIAWLTRGASDTSSSSIQPALAELLSHQIAMEGGSRESESRLVRLEAPFALFMAAVEFNHGRRASSPLTQLYIAQASLSDLPLALREDVPPPELVQKAGRGDVYASSVWLGLEPTYTPWHRDPNPNLFVQLCSRKTVRVMAPKAGERIFRSVQTELMKRTEGAGSSSSRIRGEEMMQGPERQLLHEAVWSTAAASSESTLQEAHLEPGDMLFIPKGWWHSVKSVYADGRLNGSVNWWFR</sequence>
<reference evidence="2 3" key="1">
    <citation type="journal article" date="2013" name="BMC Genomics">
        <title>The genome and transcriptome of the pine saprophyte Ophiostoma piceae, and a comparison with the bark beetle-associated pine pathogen Grosmannia clavigera.</title>
        <authorList>
            <person name="Haridas S."/>
            <person name="Wang Y."/>
            <person name="Lim L."/>
            <person name="Massoumi Alamouti S."/>
            <person name="Jackman S."/>
            <person name="Docking R."/>
            <person name="Robertson G."/>
            <person name="Birol I."/>
            <person name="Bohlmann J."/>
            <person name="Breuil C."/>
        </authorList>
    </citation>
    <scope>NUCLEOTIDE SEQUENCE [LARGE SCALE GENOMIC DNA]</scope>
    <source>
        <strain evidence="2 3">UAMH 11346</strain>
    </source>
</reference>
<dbReference type="OrthoDB" id="263283at2759"/>